<dbReference type="SUPFAM" id="SSF52172">
    <property type="entry name" value="CheY-like"/>
    <property type="match status" value="1"/>
</dbReference>
<evidence type="ECO:0000256" key="3">
    <source>
        <dbReference type="PROSITE-ProRule" id="PRU00169"/>
    </source>
</evidence>
<gene>
    <name evidence="8" type="ORF">AB675_8861</name>
</gene>
<dbReference type="InterPro" id="IPR000014">
    <property type="entry name" value="PAS"/>
</dbReference>
<dbReference type="NCBIfam" id="TIGR00229">
    <property type="entry name" value="sensory_box"/>
    <property type="match status" value="1"/>
</dbReference>
<dbReference type="InterPro" id="IPR036890">
    <property type="entry name" value="HATPase_C_sf"/>
</dbReference>
<proteinExistence type="predicted"/>
<dbReference type="EMBL" id="LFJN01000033">
    <property type="protein sequence ID" value="KPI36171.1"/>
    <property type="molecule type" value="Genomic_DNA"/>
</dbReference>
<dbReference type="SUPFAM" id="SSF47384">
    <property type="entry name" value="Homodimeric domain of signal transducing histidine kinase"/>
    <property type="match status" value="1"/>
</dbReference>
<evidence type="ECO:0000313" key="9">
    <source>
        <dbReference type="Proteomes" id="UP000038010"/>
    </source>
</evidence>
<dbReference type="SMART" id="SM00387">
    <property type="entry name" value="HATPase_c"/>
    <property type="match status" value="1"/>
</dbReference>
<feature type="compositionally biased region" description="Low complexity" evidence="4">
    <location>
        <begin position="928"/>
        <end position="939"/>
    </location>
</feature>
<dbReference type="Gene3D" id="1.10.287.130">
    <property type="match status" value="1"/>
</dbReference>
<dbReference type="FunFam" id="3.30.565.10:FF:000010">
    <property type="entry name" value="Sensor histidine kinase RcsC"/>
    <property type="match status" value="1"/>
</dbReference>
<dbReference type="InterPro" id="IPR003661">
    <property type="entry name" value="HisK_dim/P_dom"/>
</dbReference>
<dbReference type="FunFam" id="1.10.287.130:FF:000050">
    <property type="entry name" value="Related to histidine kinase"/>
    <property type="match status" value="1"/>
</dbReference>
<dbReference type="PANTHER" id="PTHR45339:SF1">
    <property type="entry name" value="HYBRID SIGNAL TRANSDUCTION HISTIDINE KINASE J"/>
    <property type="match status" value="1"/>
</dbReference>
<dbReference type="FunFam" id="3.30.450.20:FF:000099">
    <property type="entry name" value="Sensory box sensor histidine kinase"/>
    <property type="match status" value="1"/>
</dbReference>
<feature type="domain" description="PAC" evidence="7">
    <location>
        <begin position="446"/>
        <end position="499"/>
    </location>
</feature>
<dbReference type="VEuPathDB" id="FungiDB:AB675_8861"/>
<evidence type="ECO:0000256" key="4">
    <source>
        <dbReference type="SAM" id="MobiDB-lite"/>
    </source>
</evidence>
<dbReference type="InterPro" id="IPR000700">
    <property type="entry name" value="PAS-assoc_C"/>
</dbReference>
<dbReference type="Pfam" id="PF08447">
    <property type="entry name" value="PAS_3"/>
    <property type="match status" value="1"/>
</dbReference>
<feature type="domain" description="Response regulatory" evidence="6">
    <location>
        <begin position="970"/>
        <end position="1106"/>
    </location>
</feature>
<dbReference type="InterPro" id="IPR001789">
    <property type="entry name" value="Sig_transdc_resp-reg_receiver"/>
</dbReference>
<keyword evidence="9" id="KW-1185">Reference proteome</keyword>
<dbReference type="CDD" id="cd00082">
    <property type="entry name" value="HisKA"/>
    <property type="match status" value="1"/>
</dbReference>
<dbReference type="GO" id="GO:0000155">
    <property type="term" value="F:phosphorelay sensor kinase activity"/>
    <property type="evidence" value="ECO:0007669"/>
    <property type="project" value="InterPro"/>
</dbReference>
<protein>
    <submittedName>
        <fullName evidence="8">Two-component system protein A</fullName>
    </submittedName>
</protein>
<feature type="region of interest" description="Disordered" evidence="4">
    <location>
        <begin position="1325"/>
        <end position="1378"/>
    </location>
</feature>
<dbReference type="CDD" id="cd00130">
    <property type="entry name" value="PAS"/>
    <property type="match status" value="1"/>
</dbReference>
<dbReference type="PANTHER" id="PTHR45339">
    <property type="entry name" value="HYBRID SIGNAL TRANSDUCTION HISTIDINE KINASE J"/>
    <property type="match status" value="1"/>
</dbReference>
<dbReference type="SMART" id="SM00448">
    <property type="entry name" value="REC"/>
    <property type="match status" value="1"/>
</dbReference>
<dbReference type="Pfam" id="PF02518">
    <property type="entry name" value="HATPase_c"/>
    <property type="match status" value="1"/>
</dbReference>
<feature type="region of interest" description="Disordered" evidence="4">
    <location>
        <begin position="908"/>
        <end position="962"/>
    </location>
</feature>
<sequence>MATLGVEHLNVDDEVPELDPSLYPQEEYSSLKRSLSRIKNAPDYFPNAPLPRSRTPSAETLRIELPRLPMAANIALASLQHLPTPLLVLSSLKTILLANEAMGRLLGLRLDDTAEGPEQSITDVLKGRTLSQIGIDMLSDGVPVWVSWEKFLDTLTAALDGSDTPSANGAEDMTLLAWMWLQLQRARALLVDDRRVDKSLSTAAFGCETWTALSRHDSGQVEHIHEVLAINTVAHTHIINFKQYSAYSVRCYLKQFINVHTRWRAFEMQSTEHYYRLPEEEGYDFMSRFSPWTADFSRPLAEEENPTVTLCRTQQPFTRWQIGLINEKTGKKSTYDVDGHPVFDEKGEFFAGLVVFKDVTEYTEKIATTVAENEQQFALICDMMPQMMWTTRPDGYHDYFSQRWYDYTGLTPQNSLGLGWKLPFHEEDVPETVKQWKHSLATGEPYNVEYRCQRHDGAWRWMLGRAMPLRDNDTGKIVKWFGTCTDIQDIVDARNASSQHRQQLLDVLHHSQMNMWMVDSSMRLTFLEGSPWKVLDPERARSEVIGKPIGEVMLKHTETDEPHLMHEMLSSIERILDGKSELELREIHDDNRWFRSKIVPMRGGKPGPDGKIEKTIVEGVIGITTEVTTLRRKEQENIKLLANESAAKEASKMKSSFLANMSHEIRTPIAGVLGMSELLLDTTLDQEQADFAQNIQRSANSLLTVINDILDFSKIESGRLDVEEVQFSLPIVLKDVAKMLSYAAQRKNLEFSSDLSLPSDLVLLGDPGRVRQILTNLLTNSIKFTSNGSVRIAAAVLSETSDSTTVKFTVADTGIGIEEDVKQRLFRPFSQADSSTARRFGGTGLGLTICKNLVELMKGTIDLSSKLGSGTIATFTIPFKKPEYVTGTAGAPPLVEISALPDRFHSEVSLASAENSSQGTTEARTPRRLSPPLQSPRSSISMRANRASFPPSRTANDTPAPEAYPRESIHILVVEDNPVNQQIAIRFIRSLKFSVSAVWNGREALEYMLRATSPDLTLEEAAATPVPAIVLMDVQMPVLDGYNATHLLRHHHPYASIEAIKRIPIIAMTASAIRGDRERCEKAGMDDYLAKPVKRAVLEKMILKWTGKDDFRRSSSHLDNGESKPMLTRTVTDHSSNCPEHDDIANEFLVARAAAVAAATAQKSIDEATLLTPSGAGSGGLRPRRASKSKSLIERELAGLDTENERTQRREEAEDKARVLRDAKLLDVVNGEPGYSSPRADRASPLAATTSNGYADRSGSDGSSNGVLALTEENVEKLNSATDGQPQQLGTPMIANVISAAPAEIPGPPPEMDEQPALVLEHDHHSGPFLTVGNNKVKRGDLGALKASDRSKSDWSTSTARPLGGPGTLTKRSSSSGG</sequence>
<evidence type="ECO:0000256" key="2">
    <source>
        <dbReference type="ARBA" id="ARBA00023012"/>
    </source>
</evidence>
<feature type="region of interest" description="Disordered" evidence="4">
    <location>
        <begin position="1172"/>
        <end position="1193"/>
    </location>
</feature>
<dbReference type="Proteomes" id="UP000038010">
    <property type="component" value="Unassembled WGS sequence"/>
</dbReference>
<dbReference type="SUPFAM" id="SSF55874">
    <property type="entry name" value="ATPase domain of HSP90 chaperone/DNA topoisomerase II/histidine kinase"/>
    <property type="match status" value="1"/>
</dbReference>
<comment type="caution">
    <text evidence="8">The sequence shown here is derived from an EMBL/GenBank/DDBJ whole genome shotgun (WGS) entry which is preliminary data.</text>
</comment>
<dbReference type="GeneID" id="28741225"/>
<dbReference type="SMART" id="SM00091">
    <property type="entry name" value="PAS"/>
    <property type="match status" value="3"/>
</dbReference>
<dbReference type="Pfam" id="PF00072">
    <property type="entry name" value="Response_reg"/>
    <property type="match status" value="1"/>
</dbReference>
<dbReference type="Gene3D" id="3.40.50.2300">
    <property type="match status" value="1"/>
</dbReference>
<keyword evidence="1 3" id="KW-0597">Phosphoprotein</keyword>
<evidence type="ECO:0000259" key="6">
    <source>
        <dbReference type="PROSITE" id="PS50110"/>
    </source>
</evidence>
<feature type="region of interest" description="Disordered" evidence="4">
    <location>
        <begin position="1230"/>
        <end position="1266"/>
    </location>
</feature>
<dbReference type="InterPro" id="IPR011006">
    <property type="entry name" value="CheY-like_superfamily"/>
</dbReference>
<dbReference type="InterPro" id="IPR013655">
    <property type="entry name" value="PAS_fold_3"/>
</dbReference>
<feature type="region of interest" description="Disordered" evidence="4">
    <location>
        <begin position="1113"/>
        <end position="1136"/>
    </location>
</feature>
<evidence type="ECO:0000313" key="8">
    <source>
        <dbReference type="EMBL" id="KPI36171.1"/>
    </source>
</evidence>
<reference evidence="8 9" key="1">
    <citation type="submission" date="2015-06" db="EMBL/GenBank/DDBJ databases">
        <title>Draft genome of the ant-associated black yeast Phialophora attae CBS 131958.</title>
        <authorList>
            <person name="Moreno L.F."/>
            <person name="Stielow B.J."/>
            <person name="de Hoog S."/>
            <person name="Vicente V.A."/>
            <person name="Weiss V.A."/>
            <person name="de Vries M."/>
            <person name="Cruz L.M."/>
            <person name="Souza E.M."/>
        </authorList>
    </citation>
    <scope>NUCLEOTIDE SEQUENCE [LARGE SCALE GENOMIC DNA]</scope>
    <source>
        <strain evidence="8 9">CBS 131958</strain>
    </source>
</reference>
<feature type="compositionally biased region" description="Polar residues" evidence="4">
    <location>
        <begin position="912"/>
        <end position="923"/>
    </location>
</feature>
<dbReference type="CDD" id="cd17546">
    <property type="entry name" value="REC_hyHK_CKI1_RcsC-like"/>
    <property type="match status" value="1"/>
</dbReference>
<evidence type="ECO:0000259" key="5">
    <source>
        <dbReference type="PROSITE" id="PS50109"/>
    </source>
</evidence>
<dbReference type="InterPro" id="IPR003594">
    <property type="entry name" value="HATPase_dom"/>
</dbReference>
<accession>A0A0N0NIS7</accession>
<dbReference type="CDD" id="cd16922">
    <property type="entry name" value="HATPase_EvgS-ArcB-TorS-like"/>
    <property type="match status" value="1"/>
</dbReference>
<dbReference type="PROSITE" id="PS50109">
    <property type="entry name" value="HIS_KIN"/>
    <property type="match status" value="1"/>
</dbReference>
<evidence type="ECO:0000259" key="7">
    <source>
        <dbReference type="PROSITE" id="PS50113"/>
    </source>
</evidence>
<dbReference type="InterPro" id="IPR035965">
    <property type="entry name" value="PAS-like_dom_sf"/>
</dbReference>
<organism evidence="8 9">
    <name type="scientific">Cyphellophora attinorum</name>
    <dbReference type="NCBI Taxonomy" id="1664694"/>
    <lineage>
        <taxon>Eukaryota</taxon>
        <taxon>Fungi</taxon>
        <taxon>Dikarya</taxon>
        <taxon>Ascomycota</taxon>
        <taxon>Pezizomycotina</taxon>
        <taxon>Eurotiomycetes</taxon>
        <taxon>Chaetothyriomycetidae</taxon>
        <taxon>Chaetothyriales</taxon>
        <taxon>Cyphellophoraceae</taxon>
        <taxon>Cyphellophora</taxon>
    </lineage>
</organism>
<feature type="domain" description="Histidine kinase" evidence="5">
    <location>
        <begin position="660"/>
        <end position="881"/>
    </location>
</feature>
<dbReference type="STRING" id="1664694.A0A0N0NIS7"/>
<dbReference type="SMART" id="SM00086">
    <property type="entry name" value="PAC"/>
    <property type="match status" value="1"/>
</dbReference>
<feature type="region of interest" description="Disordered" evidence="4">
    <location>
        <begin position="1198"/>
        <end position="1217"/>
    </location>
</feature>
<dbReference type="OrthoDB" id="60033at2759"/>
<dbReference type="SUPFAM" id="SSF55785">
    <property type="entry name" value="PYP-like sensor domain (PAS domain)"/>
    <property type="match status" value="1"/>
</dbReference>
<dbReference type="PROSITE" id="PS50110">
    <property type="entry name" value="RESPONSE_REGULATORY"/>
    <property type="match status" value="1"/>
</dbReference>
<dbReference type="PRINTS" id="PR00344">
    <property type="entry name" value="BCTRLSENSOR"/>
</dbReference>
<dbReference type="RefSeq" id="XP_017996134.1">
    <property type="nucleotide sequence ID" value="XM_018149345.1"/>
</dbReference>
<keyword evidence="2" id="KW-0902">Two-component regulatory system</keyword>
<dbReference type="InterPro" id="IPR004358">
    <property type="entry name" value="Sig_transdc_His_kin-like_C"/>
</dbReference>
<evidence type="ECO:0000256" key="1">
    <source>
        <dbReference type="ARBA" id="ARBA00022553"/>
    </source>
</evidence>
<dbReference type="Pfam" id="PF00512">
    <property type="entry name" value="HisKA"/>
    <property type="match status" value="1"/>
</dbReference>
<feature type="modified residue" description="4-aspartylphosphate" evidence="3">
    <location>
        <position position="1033"/>
    </location>
</feature>
<dbReference type="PROSITE" id="PS50113">
    <property type="entry name" value="PAC"/>
    <property type="match status" value="1"/>
</dbReference>
<dbReference type="Gene3D" id="3.30.450.20">
    <property type="entry name" value="PAS domain"/>
    <property type="match status" value="2"/>
</dbReference>
<dbReference type="SMART" id="SM00388">
    <property type="entry name" value="HisKA"/>
    <property type="match status" value="1"/>
</dbReference>
<dbReference type="InterPro" id="IPR005467">
    <property type="entry name" value="His_kinase_dom"/>
</dbReference>
<name>A0A0N0NIS7_9EURO</name>
<dbReference type="InterPro" id="IPR001610">
    <property type="entry name" value="PAC"/>
</dbReference>
<dbReference type="InterPro" id="IPR036097">
    <property type="entry name" value="HisK_dim/P_sf"/>
</dbReference>
<dbReference type="Gene3D" id="3.30.565.10">
    <property type="entry name" value="Histidine kinase-like ATPase, C-terminal domain"/>
    <property type="match status" value="1"/>
</dbReference>